<evidence type="ECO:0000313" key="17">
    <source>
        <dbReference type="EMBL" id="KAJ4480258.1"/>
    </source>
</evidence>
<evidence type="ECO:0000256" key="1">
    <source>
        <dbReference type="ARBA" id="ARBA00001946"/>
    </source>
</evidence>
<keyword evidence="3" id="KW-0813">Transport</keyword>
<keyword evidence="13" id="KW-0472">Membrane</keyword>
<proteinExistence type="predicted"/>
<evidence type="ECO:0000259" key="16">
    <source>
        <dbReference type="Pfam" id="PF01926"/>
    </source>
</evidence>
<keyword evidence="12" id="KW-1133">Transmembrane helix</keyword>
<dbReference type="AlphaFoldDB" id="A0A9W9AFZ7"/>
<organism evidence="17 18">
    <name type="scientific">Lentinula aciculospora</name>
    <dbReference type="NCBI Taxonomy" id="153920"/>
    <lineage>
        <taxon>Eukaryota</taxon>
        <taxon>Fungi</taxon>
        <taxon>Dikarya</taxon>
        <taxon>Basidiomycota</taxon>
        <taxon>Agaricomycotina</taxon>
        <taxon>Agaricomycetes</taxon>
        <taxon>Agaricomycetidae</taxon>
        <taxon>Agaricales</taxon>
        <taxon>Marasmiineae</taxon>
        <taxon>Omphalotaceae</taxon>
        <taxon>Lentinula</taxon>
    </lineage>
</organism>
<keyword evidence="5" id="KW-0934">Plastid</keyword>
<evidence type="ECO:0000256" key="7">
    <source>
        <dbReference type="ARBA" id="ARBA00022723"/>
    </source>
</evidence>
<evidence type="ECO:0000256" key="5">
    <source>
        <dbReference type="ARBA" id="ARBA00022640"/>
    </source>
</evidence>
<keyword evidence="9" id="KW-1002">Plastid outer membrane</keyword>
<comment type="subcellular location">
    <subcellularLocation>
        <location evidence="2">Membrane</location>
        <topology evidence="2">Single-pass membrane protein</topology>
    </subcellularLocation>
    <subcellularLocation>
        <location evidence="14">Plastid</location>
        <location evidence="14">Chloroplast outer membrane</location>
    </subcellularLocation>
</comment>
<feature type="coiled-coil region" evidence="15">
    <location>
        <begin position="232"/>
        <end position="356"/>
    </location>
</feature>
<dbReference type="InterPro" id="IPR045058">
    <property type="entry name" value="GIMA/IAN/Toc"/>
</dbReference>
<evidence type="ECO:0000256" key="11">
    <source>
        <dbReference type="ARBA" id="ARBA00022927"/>
    </source>
</evidence>
<dbReference type="GO" id="GO:0005525">
    <property type="term" value="F:GTP binding"/>
    <property type="evidence" value="ECO:0007669"/>
    <property type="project" value="InterPro"/>
</dbReference>
<keyword evidence="15" id="KW-0175">Coiled coil</keyword>
<keyword evidence="11" id="KW-0653">Protein transport</keyword>
<dbReference type="OrthoDB" id="8954335at2759"/>
<keyword evidence="18" id="KW-1185">Reference proteome</keyword>
<dbReference type="Proteomes" id="UP001150266">
    <property type="component" value="Unassembled WGS sequence"/>
</dbReference>
<dbReference type="GO" id="GO:0046872">
    <property type="term" value="F:metal ion binding"/>
    <property type="evidence" value="ECO:0007669"/>
    <property type="project" value="UniProtKB-KW"/>
</dbReference>
<keyword evidence="6" id="KW-0812">Transmembrane</keyword>
<feature type="domain" description="G" evidence="16">
    <location>
        <begin position="20"/>
        <end position="107"/>
    </location>
</feature>
<dbReference type="GO" id="GO:0016787">
    <property type="term" value="F:hydrolase activity"/>
    <property type="evidence" value="ECO:0007669"/>
    <property type="project" value="UniProtKB-KW"/>
</dbReference>
<keyword evidence="7" id="KW-0479">Metal-binding</keyword>
<evidence type="ECO:0000256" key="2">
    <source>
        <dbReference type="ARBA" id="ARBA00004167"/>
    </source>
</evidence>
<evidence type="ECO:0000256" key="8">
    <source>
        <dbReference type="ARBA" id="ARBA00022801"/>
    </source>
</evidence>
<dbReference type="EMBL" id="JAOTPV010000007">
    <property type="protein sequence ID" value="KAJ4480258.1"/>
    <property type="molecule type" value="Genomic_DNA"/>
</dbReference>
<dbReference type="SUPFAM" id="SSF52540">
    <property type="entry name" value="P-loop containing nucleoside triphosphate hydrolases"/>
    <property type="match status" value="1"/>
</dbReference>
<evidence type="ECO:0000256" key="9">
    <source>
        <dbReference type="ARBA" id="ARBA00022805"/>
    </source>
</evidence>
<keyword evidence="4" id="KW-0150">Chloroplast</keyword>
<protein>
    <submittedName>
        <fullName evidence="17">P-loop containing nucleoside triphosphate hydrolase protein</fullName>
    </submittedName>
</protein>
<evidence type="ECO:0000256" key="15">
    <source>
        <dbReference type="SAM" id="Coils"/>
    </source>
</evidence>
<evidence type="ECO:0000256" key="12">
    <source>
        <dbReference type="ARBA" id="ARBA00022989"/>
    </source>
</evidence>
<comment type="caution">
    <text evidence="17">The sequence shown here is derived from an EMBL/GenBank/DDBJ whole genome shotgun (WGS) entry which is preliminary data.</text>
</comment>
<dbReference type="GO" id="GO:0016020">
    <property type="term" value="C:membrane"/>
    <property type="evidence" value="ECO:0007669"/>
    <property type="project" value="UniProtKB-SubCell"/>
</dbReference>
<gene>
    <name evidence="17" type="ORF">J3R30DRAFT_3682280</name>
</gene>
<sequence>MENHFESDSSVGESQDEVVIALMGNTGTGKSSFIKLLTGNDSVRVGDSLDSETDDVVNIAFTDPVSGRKVVLVDTPGFDDSRDGRTDTEILRKISEFMINEYDQHRKLNGAIFFHRMSDPRFGGQSRRSLRIFRELCGAATYKNVVVLTTFWDKVNETEGETREEELMSNSNFFKDLVDGGARFMRHDQKNSGARQVLDHIFTLVPTTVQIQNEIRVEGKSLEETAAGSVHREEINRMIAMHQKEMQDLTSEIASVKQNNMTLKRELEDERKDLEKKILRWEDEKVDLKKGLDSEGELRKRLEEEIKMQQEKFEKAQQELQTELEKSKKDRDEAVLIDARRKAREAERAKTQAEGTLERRMSFKEMGHEIAKAMPLVPNFIAKPWLGTIGRGLDLVDRRKRNK</sequence>
<dbReference type="InterPro" id="IPR027417">
    <property type="entry name" value="P-loop_NTPase"/>
</dbReference>
<dbReference type="Pfam" id="PF01926">
    <property type="entry name" value="MMR_HSR1"/>
    <property type="match status" value="1"/>
</dbReference>
<dbReference type="PANTHER" id="PTHR10903">
    <property type="entry name" value="GTPASE, IMAP FAMILY MEMBER-RELATED"/>
    <property type="match status" value="1"/>
</dbReference>
<dbReference type="InterPro" id="IPR006073">
    <property type="entry name" value="GTP-bd"/>
</dbReference>
<dbReference type="GO" id="GO:0015031">
    <property type="term" value="P:protein transport"/>
    <property type="evidence" value="ECO:0007669"/>
    <property type="project" value="UniProtKB-KW"/>
</dbReference>
<dbReference type="Gene3D" id="3.40.50.300">
    <property type="entry name" value="P-loop containing nucleotide triphosphate hydrolases"/>
    <property type="match status" value="1"/>
</dbReference>
<evidence type="ECO:0000256" key="3">
    <source>
        <dbReference type="ARBA" id="ARBA00022448"/>
    </source>
</evidence>
<comment type="cofactor">
    <cofactor evidence="1">
        <name>Mg(2+)</name>
        <dbReference type="ChEBI" id="CHEBI:18420"/>
    </cofactor>
</comment>
<evidence type="ECO:0000256" key="10">
    <source>
        <dbReference type="ARBA" id="ARBA00022842"/>
    </source>
</evidence>
<evidence type="ECO:0000313" key="18">
    <source>
        <dbReference type="Proteomes" id="UP001150266"/>
    </source>
</evidence>
<evidence type="ECO:0000256" key="4">
    <source>
        <dbReference type="ARBA" id="ARBA00022528"/>
    </source>
</evidence>
<evidence type="ECO:0000256" key="6">
    <source>
        <dbReference type="ARBA" id="ARBA00022692"/>
    </source>
</evidence>
<reference evidence="17" key="1">
    <citation type="submission" date="2022-08" db="EMBL/GenBank/DDBJ databases">
        <title>A Global Phylogenomic Analysis of the Shiitake Genus Lentinula.</title>
        <authorList>
            <consortium name="DOE Joint Genome Institute"/>
            <person name="Sierra-Patev S."/>
            <person name="Min B."/>
            <person name="Naranjo-Ortiz M."/>
            <person name="Looney B."/>
            <person name="Konkel Z."/>
            <person name="Slot J.C."/>
            <person name="Sakamoto Y."/>
            <person name="Steenwyk J.L."/>
            <person name="Rokas A."/>
            <person name="Carro J."/>
            <person name="Camarero S."/>
            <person name="Ferreira P."/>
            <person name="Molpeceres G."/>
            <person name="Ruiz-Duenas F.J."/>
            <person name="Serrano A."/>
            <person name="Henrissat B."/>
            <person name="Drula E."/>
            <person name="Hughes K.W."/>
            <person name="Mata J.L."/>
            <person name="Ishikawa N.K."/>
            <person name="Vargas-Isla R."/>
            <person name="Ushijima S."/>
            <person name="Smith C.A."/>
            <person name="Ahrendt S."/>
            <person name="Andreopoulos W."/>
            <person name="He G."/>
            <person name="Labutti K."/>
            <person name="Lipzen A."/>
            <person name="Ng V."/>
            <person name="Riley R."/>
            <person name="Sandor L."/>
            <person name="Barry K."/>
            <person name="Martinez A.T."/>
            <person name="Xiao Y."/>
            <person name="Gibbons J.G."/>
            <person name="Terashima K."/>
            <person name="Grigoriev I.V."/>
            <person name="Hibbett D.S."/>
        </authorList>
    </citation>
    <scope>NUCLEOTIDE SEQUENCE</scope>
    <source>
        <strain evidence="17">JLM2183</strain>
    </source>
</reference>
<evidence type="ECO:0000256" key="14">
    <source>
        <dbReference type="ARBA" id="ARBA00024013"/>
    </source>
</evidence>
<dbReference type="PANTHER" id="PTHR10903:SF135">
    <property type="entry name" value="TRANSLOCASE OF CHLOROPLAST 120, CHLOROPLASTIC-RELATED"/>
    <property type="match status" value="1"/>
</dbReference>
<keyword evidence="8 17" id="KW-0378">Hydrolase</keyword>
<keyword evidence="10" id="KW-0460">Magnesium</keyword>
<accession>A0A9W9AFZ7</accession>
<evidence type="ECO:0000256" key="13">
    <source>
        <dbReference type="ARBA" id="ARBA00023136"/>
    </source>
</evidence>
<name>A0A9W9AFZ7_9AGAR</name>